<accession>A0A8W8KTS4</accession>
<keyword evidence="1" id="KW-0648">Protein biosynthesis</keyword>
<keyword evidence="4" id="KW-1185">Reference proteome</keyword>
<dbReference type="PANTHER" id="PTHR11451">
    <property type="entry name" value="THREONINE-TRNA LIGASE"/>
    <property type="match status" value="1"/>
</dbReference>
<name>A0A8W8KTS4_MAGGI</name>
<dbReference type="InterPro" id="IPR012675">
    <property type="entry name" value="Beta-grasp_dom_sf"/>
</dbReference>
<reference evidence="3" key="1">
    <citation type="submission" date="2022-08" db="UniProtKB">
        <authorList>
            <consortium name="EnsemblMetazoa"/>
        </authorList>
    </citation>
    <scope>IDENTIFICATION</scope>
    <source>
        <strain evidence="3">05x7-T-G4-1.051#20</strain>
    </source>
</reference>
<dbReference type="RefSeq" id="XP_034299901.1">
    <property type="nucleotide sequence ID" value="XM_034444010.2"/>
</dbReference>
<evidence type="ECO:0000313" key="3">
    <source>
        <dbReference type="EnsemblMetazoa" id="G24575.1:cds"/>
    </source>
</evidence>
<dbReference type="Gene3D" id="3.30.980.10">
    <property type="entry name" value="Threonyl-trna Synthetase, Chain A, domain 2"/>
    <property type="match status" value="1"/>
</dbReference>
<evidence type="ECO:0000259" key="2">
    <source>
        <dbReference type="Pfam" id="PF02824"/>
    </source>
</evidence>
<dbReference type="PANTHER" id="PTHR11451:SF44">
    <property type="entry name" value="THREONINE--TRNA LIGASE, CHLOROPLASTIC_MITOCHONDRIAL 2"/>
    <property type="match status" value="1"/>
</dbReference>
<dbReference type="InterPro" id="IPR012676">
    <property type="entry name" value="TGS-like"/>
</dbReference>
<protein>
    <recommendedName>
        <fullName evidence="2">TGS domain-containing protein</fullName>
    </recommendedName>
</protein>
<dbReference type="AlphaFoldDB" id="A0A8W8KTS4"/>
<dbReference type="Gene3D" id="3.10.20.30">
    <property type="match status" value="1"/>
</dbReference>
<dbReference type="CDD" id="cd01667">
    <property type="entry name" value="TGS_ThrRS"/>
    <property type="match status" value="1"/>
</dbReference>
<dbReference type="OMA" id="YNCAQHL"/>
<dbReference type="GO" id="GO:0004829">
    <property type="term" value="F:threonine-tRNA ligase activity"/>
    <property type="evidence" value="ECO:0007669"/>
    <property type="project" value="TreeGrafter"/>
</dbReference>
<dbReference type="SUPFAM" id="SSF55186">
    <property type="entry name" value="ThrRS/AlaRS common domain"/>
    <property type="match status" value="1"/>
</dbReference>
<evidence type="ECO:0000313" key="4">
    <source>
        <dbReference type="Proteomes" id="UP000005408"/>
    </source>
</evidence>
<dbReference type="GO" id="GO:0005739">
    <property type="term" value="C:mitochondrion"/>
    <property type="evidence" value="ECO:0007669"/>
    <property type="project" value="TreeGrafter"/>
</dbReference>
<dbReference type="GO" id="GO:0006435">
    <property type="term" value="P:threonyl-tRNA aminoacylation"/>
    <property type="evidence" value="ECO:0007669"/>
    <property type="project" value="TreeGrafter"/>
</dbReference>
<dbReference type="Proteomes" id="UP000005408">
    <property type="component" value="Unassembled WGS sequence"/>
</dbReference>
<dbReference type="EnsemblMetazoa" id="G24575.3">
    <property type="protein sequence ID" value="G24575.3:cds"/>
    <property type="gene ID" value="G24575"/>
</dbReference>
<evidence type="ECO:0000256" key="1">
    <source>
        <dbReference type="ARBA" id="ARBA00022917"/>
    </source>
</evidence>
<dbReference type="SUPFAM" id="SSF81271">
    <property type="entry name" value="TGS-like"/>
    <property type="match status" value="1"/>
</dbReference>
<dbReference type="OrthoDB" id="5870821at2759"/>
<dbReference type="InterPro" id="IPR004095">
    <property type="entry name" value="TGS"/>
</dbReference>
<dbReference type="KEGG" id="crg:105323092"/>
<proteinExistence type="predicted"/>
<dbReference type="GeneID" id="105323092"/>
<dbReference type="Pfam" id="PF02824">
    <property type="entry name" value="TGS"/>
    <property type="match status" value="1"/>
</dbReference>
<dbReference type="EnsemblMetazoa" id="G24575.1">
    <property type="protein sequence ID" value="G24575.1:cds"/>
    <property type="gene ID" value="G24575"/>
</dbReference>
<feature type="domain" description="TGS" evidence="2">
    <location>
        <begin position="93"/>
        <end position="135"/>
    </location>
</feature>
<dbReference type="GO" id="GO:0000166">
    <property type="term" value="F:nucleotide binding"/>
    <property type="evidence" value="ECO:0007669"/>
    <property type="project" value="InterPro"/>
</dbReference>
<dbReference type="InterPro" id="IPR018163">
    <property type="entry name" value="Thr/Ala-tRNA-synth_IIc_edit"/>
</dbReference>
<sequence length="345" mass="39784">MSCCVLRKVRDFSNVSRQSLCRQLCTSVAKQEDAKNNALDCPKRNSDIRTMRNQMFLEEKKRQLSLIRRVEKIKVEYTGIPEDCTLQMNKDLSTPYNCAMHMKSNIKTLAALALVNGEVWDMHRPLESDCSLEFLRFRDSEPAQLNRACWRTGSFILGYIFDRALKDENRVDIIRFPSNPVVEDGYFCCDFDLGSLNSWQPLQEELTALSIVGTKLIKESATFERLDVDQELALEMFKDNKYKCQQIPDVAKSSVTGSHVTLYKVNDYVDVTTGPLLESTYHLFQFTVTKMFPMTCPENSKFVRVQGIAMPRALQIHYKAYELLTERAKRIGLQDPYRESVQTSE</sequence>
<organism evidence="3 4">
    <name type="scientific">Magallana gigas</name>
    <name type="common">Pacific oyster</name>
    <name type="synonym">Crassostrea gigas</name>
    <dbReference type="NCBI Taxonomy" id="29159"/>
    <lineage>
        <taxon>Eukaryota</taxon>
        <taxon>Metazoa</taxon>
        <taxon>Spiralia</taxon>
        <taxon>Lophotrochozoa</taxon>
        <taxon>Mollusca</taxon>
        <taxon>Bivalvia</taxon>
        <taxon>Autobranchia</taxon>
        <taxon>Pteriomorphia</taxon>
        <taxon>Ostreida</taxon>
        <taxon>Ostreoidea</taxon>
        <taxon>Ostreidae</taxon>
        <taxon>Magallana</taxon>
    </lineage>
</organism>